<accession>I0H0F8</accession>
<sequence length="43" mass="4924">MAVYYLMGSPCLTWLCLNELCLNELCLNELCLTERGRRLAEAT</sequence>
<evidence type="ECO:0000313" key="2">
    <source>
        <dbReference type="Proteomes" id="UP000007882"/>
    </source>
</evidence>
<keyword evidence="2" id="KW-1185">Reference proteome</keyword>
<dbReference type="AlphaFoldDB" id="I0H0F8"/>
<dbReference type="STRING" id="512565.AMIS_12750"/>
<gene>
    <name evidence="1" type="ordered locus">AMIS_12750</name>
</gene>
<name>I0H0F8_ACTM4</name>
<dbReference type="EMBL" id="AP012319">
    <property type="protein sequence ID" value="BAL86495.1"/>
    <property type="molecule type" value="Genomic_DNA"/>
</dbReference>
<evidence type="ECO:0000313" key="1">
    <source>
        <dbReference type="EMBL" id="BAL86495.1"/>
    </source>
</evidence>
<reference evidence="1 2" key="1">
    <citation type="submission" date="2012-02" db="EMBL/GenBank/DDBJ databases">
        <title>Complete genome sequence of Actinoplanes missouriensis 431 (= NBRC 102363).</title>
        <authorList>
            <person name="Ohnishi Y."/>
            <person name="Ishikawa J."/>
            <person name="Sekine M."/>
            <person name="Hosoyama A."/>
            <person name="Harada T."/>
            <person name="Narita H."/>
            <person name="Hata T."/>
            <person name="Konno Y."/>
            <person name="Tutikane K."/>
            <person name="Fujita N."/>
            <person name="Horinouchi S."/>
            <person name="Hayakawa M."/>
        </authorList>
    </citation>
    <scope>NUCLEOTIDE SEQUENCE [LARGE SCALE GENOMIC DNA]</scope>
    <source>
        <strain evidence="2">ATCC 14538 / DSM 43046 / CBS 188.64 / JCM 3121 / NBRC 102363 / NCIMB 12654 / NRRL B-3342 / UNCC 431</strain>
    </source>
</reference>
<proteinExistence type="predicted"/>
<dbReference type="Proteomes" id="UP000007882">
    <property type="component" value="Chromosome"/>
</dbReference>
<dbReference type="KEGG" id="ams:AMIS_12750"/>
<dbReference type="HOGENOM" id="CLU_3228472_0_0_11"/>
<protein>
    <submittedName>
        <fullName evidence="1">Uncharacterized protein</fullName>
    </submittedName>
</protein>
<organism evidence="1 2">
    <name type="scientific">Actinoplanes missouriensis (strain ATCC 14538 / DSM 43046 / CBS 188.64 / JCM 3121 / NBRC 102363 / NCIMB 12654 / NRRL B-3342 / UNCC 431)</name>
    <dbReference type="NCBI Taxonomy" id="512565"/>
    <lineage>
        <taxon>Bacteria</taxon>
        <taxon>Bacillati</taxon>
        <taxon>Actinomycetota</taxon>
        <taxon>Actinomycetes</taxon>
        <taxon>Micromonosporales</taxon>
        <taxon>Micromonosporaceae</taxon>
        <taxon>Actinoplanes</taxon>
    </lineage>
</organism>